<dbReference type="Proteomes" id="UP000695000">
    <property type="component" value="Unplaced"/>
</dbReference>
<name>A0ABM1NBJ5_NICVS</name>
<evidence type="ECO:0000313" key="3">
    <source>
        <dbReference type="RefSeq" id="XP_017784195.1"/>
    </source>
</evidence>
<keyword evidence="2" id="KW-1185">Reference proteome</keyword>
<protein>
    <submittedName>
        <fullName evidence="3">Uncharacterized protein LOC108567918</fullName>
    </submittedName>
</protein>
<organism evidence="2 3">
    <name type="scientific">Nicrophorus vespilloides</name>
    <name type="common">Boreal carrion beetle</name>
    <dbReference type="NCBI Taxonomy" id="110193"/>
    <lineage>
        <taxon>Eukaryota</taxon>
        <taxon>Metazoa</taxon>
        <taxon>Ecdysozoa</taxon>
        <taxon>Arthropoda</taxon>
        <taxon>Hexapoda</taxon>
        <taxon>Insecta</taxon>
        <taxon>Pterygota</taxon>
        <taxon>Neoptera</taxon>
        <taxon>Endopterygota</taxon>
        <taxon>Coleoptera</taxon>
        <taxon>Polyphaga</taxon>
        <taxon>Staphyliniformia</taxon>
        <taxon>Silphidae</taxon>
        <taxon>Nicrophorinae</taxon>
        <taxon>Nicrophorus</taxon>
    </lineage>
</organism>
<evidence type="ECO:0000256" key="1">
    <source>
        <dbReference type="SAM" id="SignalP"/>
    </source>
</evidence>
<feature type="signal peptide" evidence="1">
    <location>
        <begin position="1"/>
        <end position="22"/>
    </location>
</feature>
<accession>A0ABM1NBJ5</accession>
<dbReference type="GeneID" id="108567918"/>
<feature type="chain" id="PRO_5045782948" evidence="1">
    <location>
        <begin position="23"/>
        <end position="238"/>
    </location>
</feature>
<reference evidence="3" key="1">
    <citation type="submission" date="2025-08" db="UniProtKB">
        <authorList>
            <consortium name="RefSeq"/>
        </authorList>
    </citation>
    <scope>IDENTIFICATION</scope>
    <source>
        <tissue evidence="3">Whole Larva</tissue>
    </source>
</reference>
<proteinExistence type="predicted"/>
<gene>
    <name evidence="3" type="primary">LOC108567918</name>
</gene>
<keyword evidence="1" id="KW-0732">Signal</keyword>
<evidence type="ECO:0000313" key="2">
    <source>
        <dbReference type="Proteomes" id="UP000695000"/>
    </source>
</evidence>
<sequence>MIQFKNIVVGLVLYGMVIVIDSQVANNDCPDAPIFKCNKNDLTYVTIGTHKLNCMNDELCNINNFYPCSPCMGCNEQFSCTSNDESHVEILNKTYECPKYKICNKKPEPGNCDPCVESKCQEPIYKCVPNKPSVVIIGQMEMNCKTGSICNKNNKQPCSPCIENTGGITVPETNTTFVLPDCNDGLSGRMPCRSGPVGADYYFRCKKKWCWYEQEMMHCSQIFSDNTCKRDFSVCRQP</sequence>
<dbReference type="RefSeq" id="XP_017784195.1">
    <property type="nucleotide sequence ID" value="XM_017928706.1"/>
</dbReference>